<gene>
    <name evidence="4" type="ORF">SFB21_1847</name>
</gene>
<feature type="transmembrane region" description="Helical" evidence="1">
    <location>
        <begin position="55"/>
        <end position="75"/>
    </location>
</feature>
<evidence type="ECO:0000313" key="5">
    <source>
        <dbReference type="Proteomes" id="UP000489961"/>
    </source>
</evidence>
<dbReference type="Gene3D" id="3.40.50.300">
    <property type="entry name" value="P-loop containing nucleotide triphosphate hydrolases"/>
    <property type="match status" value="2"/>
</dbReference>
<dbReference type="Proteomes" id="UP000489961">
    <property type="component" value="Unassembled WGS sequence"/>
</dbReference>
<dbReference type="GO" id="GO:0005524">
    <property type="term" value="F:ATP binding"/>
    <property type="evidence" value="ECO:0007669"/>
    <property type="project" value="InterPro"/>
</dbReference>
<dbReference type="SUPFAM" id="SSF52540">
    <property type="entry name" value="P-loop containing nucleoside triphosphate hydrolases"/>
    <property type="match status" value="1"/>
</dbReference>
<dbReference type="InterPro" id="IPR014001">
    <property type="entry name" value="Helicase_ATP-bd"/>
</dbReference>
<comment type="caution">
    <text evidence="4">The sequence shown here is derived from an EMBL/GenBank/DDBJ whole genome shotgun (WGS) entry which is preliminary data.</text>
</comment>
<dbReference type="InterPro" id="IPR001650">
    <property type="entry name" value="Helicase_C-like"/>
</dbReference>
<dbReference type="AlphaFoldDB" id="A0A811GAK3"/>
<name>A0A811GAK3_9GAMM</name>
<evidence type="ECO:0008006" key="6">
    <source>
        <dbReference type="Google" id="ProtNLM"/>
    </source>
</evidence>
<dbReference type="PROSITE" id="PS51192">
    <property type="entry name" value="HELICASE_ATP_BIND_1"/>
    <property type="match status" value="1"/>
</dbReference>
<evidence type="ECO:0000313" key="4">
    <source>
        <dbReference type="EMBL" id="CAB1216050.1"/>
    </source>
</evidence>
<dbReference type="PROSITE" id="PS51194">
    <property type="entry name" value="HELICASE_CTER"/>
    <property type="match status" value="1"/>
</dbReference>
<keyword evidence="1" id="KW-0472">Membrane</keyword>
<dbReference type="Pfam" id="PF04851">
    <property type="entry name" value="ResIII"/>
    <property type="match status" value="1"/>
</dbReference>
<feature type="domain" description="Helicase C-terminal" evidence="3">
    <location>
        <begin position="328"/>
        <end position="517"/>
    </location>
</feature>
<dbReference type="GO" id="GO:0003677">
    <property type="term" value="F:DNA binding"/>
    <property type="evidence" value="ECO:0007669"/>
    <property type="project" value="InterPro"/>
</dbReference>
<protein>
    <recommendedName>
        <fullName evidence="6">DEAD/DEAH box helicase</fullName>
    </recommendedName>
</protein>
<accession>A0A811GAK3</accession>
<evidence type="ECO:0000259" key="3">
    <source>
        <dbReference type="PROSITE" id="PS51194"/>
    </source>
</evidence>
<reference evidence="4 5" key="1">
    <citation type="submission" date="2020-02" db="EMBL/GenBank/DDBJ databases">
        <authorList>
            <person name="Chaudhuri R."/>
        </authorList>
    </citation>
    <scope>NUCLEOTIDE SEQUENCE [LARGE SCALE GENOMIC DNA]</scope>
    <source>
        <strain evidence="4">SFB21</strain>
    </source>
</reference>
<dbReference type="InterPro" id="IPR027417">
    <property type="entry name" value="P-loop_NTPase"/>
</dbReference>
<keyword evidence="1" id="KW-1133">Transmembrane helix</keyword>
<organism evidence="4 5">
    <name type="scientific">Acinetobacter bouvetii</name>
    <dbReference type="NCBI Taxonomy" id="202951"/>
    <lineage>
        <taxon>Bacteria</taxon>
        <taxon>Pseudomonadati</taxon>
        <taxon>Pseudomonadota</taxon>
        <taxon>Gammaproteobacteria</taxon>
        <taxon>Moraxellales</taxon>
        <taxon>Moraxellaceae</taxon>
        <taxon>Acinetobacter</taxon>
    </lineage>
</organism>
<feature type="domain" description="Helicase ATP-binding" evidence="2">
    <location>
        <begin position="134"/>
        <end position="291"/>
    </location>
</feature>
<keyword evidence="1" id="KW-0812">Transmembrane</keyword>
<sequence>MDGINQIKKLKDIDPFQIIIRKLTTGVQLEYEELSFILSVSILFLQEYQKDKRRITYFNFAYFVILKVALINKLYQPLFDLSLNVGFYPINRFIYEKKLIESFSLESIKNDVEVDAYRYDKHIEMYQQRLNRTEILSSESLDNVYIAPTSFGKSSLIFDIIRINYNKKISIIVPSKSLISQSIIDLKKIFPDRKIIFNEDMYDNEESFISVFTQERALRFFSKNKKIYFDVMIVDEAHNLLPNDYRAVILARAIRRNRFRSSNSKHYYLSPLINESKSLQLEANQVFFERKIKLNIKEPDYFEFKEMGDFFKYNRFLDESYRLGWCENLYEYIKYNQKNKNFIYLRSPKKVEEFSKRLCHRLGLNEKLASLSKILSDNLHEDFYCVDYIKKGLIYLHGGIPDLIKDFLEYKFETEADIKYLVANSVVLEGINFPIEVLFILNTTDLRIKNLINLIGRVNRLNEVFSNDNDDLLKLNPNVHFVNDTYFNGKNRDMYHKMKLLKSSLFEDSVENPALLNTINDQLKNKNTGINVVQDNSTENISTVRELEDFLIYDDQKDNSLLKTIIEQDVHNIYNEFNQVHEILFGRMERYLISSFWMGLNIIDKIYYFFIKDFDYDLKIKSKKFLRFNYKNTRKYYNNFVYRMHNLSLKSHINHILKYYDWLGRNNISKYKKFYIGAGFGEIPYWSGNKNNTCIDLSLKSRKQRANLALVHLKNETDFVNFDLLKFVNILYEVKLITEAEYNCFIYGSEQRENINLFKAGLSTQLISFLKA</sequence>
<dbReference type="RefSeq" id="WP_254592222.1">
    <property type="nucleotide sequence ID" value="NZ_CADDTS010000032.1"/>
</dbReference>
<evidence type="ECO:0000259" key="2">
    <source>
        <dbReference type="PROSITE" id="PS51192"/>
    </source>
</evidence>
<dbReference type="EMBL" id="CADDTS010000032">
    <property type="protein sequence ID" value="CAB1216050.1"/>
    <property type="molecule type" value="Genomic_DNA"/>
</dbReference>
<dbReference type="InterPro" id="IPR006935">
    <property type="entry name" value="Helicase/UvrB_N"/>
</dbReference>
<dbReference type="GO" id="GO:0016787">
    <property type="term" value="F:hydrolase activity"/>
    <property type="evidence" value="ECO:0007669"/>
    <property type="project" value="InterPro"/>
</dbReference>
<evidence type="ECO:0000256" key="1">
    <source>
        <dbReference type="SAM" id="Phobius"/>
    </source>
</evidence>
<proteinExistence type="predicted"/>